<dbReference type="EMBL" id="FTNT01000003">
    <property type="protein sequence ID" value="SIR89748.1"/>
    <property type="molecule type" value="Genomic_DNA"/>
</dbReference>
<keyword evidence="3" id="KW-1185">Reference proteome</keyword>
<dbReference type="PANTHER" id="PTHR22642">
    <property type="entry name" value="IMIDAZOLONEPROPIONASE"/>
    <property type="match status" value="1"/>
</dbReference>
<dbReference type="STRING" id="1344003.SAMN05445060_1508"/>
<dbReference type="SUPFAM" id="SSF51338">
    <property type="entry name" value="Composite domain of metallo-dependent hydrolases"/>
    <property type="match status" value="1"/>
</dbReference>
<organism evidence="2 3">
    <name type="scientific">Williamsia sterculiae</name>
    <dbReference type="NCBI Taxonomy" id="1344003"/>
    <lineage>
        <taxon>Bacteria</taxon>
        <taxon>Bacillati</taxon>
        <taxon>Actinomycetota</taxon>
        <taxon>Actinomycetes</taxon>
        <taxon>Mycobacteriales</taxon>
        <taxon>Nocardiaceae</taxon>
        <taxon>Williamsia</taxon>
    </lineage>
</organism>
<dbReference type="Gene3D" id="2.30.40.10">
    <property type="entry name" value="Urease, subunit C, domain 1"/>
    <property type="match status" value="1"/>
</dbReference>
<dbReference type="Pfam" id="PF07969">
    <property type="entry name" value="Amidohydro_3"/>
    <property type="match status" value="1"/>
</dbReference>
<accession>A0A1N7ENT0</accession>
<evidence type="ECO:0000313" key="3">
    <source>
        <dbReference type="Proteomes" id="UP000186218"/>
    </source>
</evidence>
<name>A0A1N7ENT0_9NOCA</name>
<protein>
    <recommendedName>
        <fullName evidence="1">Amidohydrolase 3 domain-containing protein</fullName>
    </recommendedName>
</protein>
<dbReference type="Proteomes" id="UP000186218">
    <property type="component" value="Unassembled WGS sequence"/>
</dbReference>
<evidence type="ECO:0000313" key="2">
    <source>
        <dbReference type="EMBL" id="SIR89748.1"/>
    </source>
</evidence>
<dbReference type="Gene3D" id="3.20.20.140">
    <property type="entry name" value="Metal-dependent hydrolases"/>
    <property type="match status" value="1"/>
</dbReference>
<sequence>MTTQLLLGGQVYSHDVPDATAMAVTDGVVAWVGVDHVGRSLHPGAEVIDLDGAFVAPAFVDTHVHLTSSGLSLGGLDLSEATSATDCLDRLRTHAAQSDDDIIWGLGWDSSAWADPTEFTTSDVDAAVGRRAVYLARIDEHSAVVSSALRALAHDVDEAPGFDAEGALTAEAHHRVRGAARTLLRGRQRERAQRRALDFAAAHGVVAVHENGGPDISGLDDLLALSDLGHPVHIRRYWGQAATDADEVASLIATTGADGLAGDLFIDGAIGSHTAWLTAPYDDDPTMTGVAYMDSDAVYAHLRSCTAAGVQAGFHMIGDAATACVVGALRRLVDEFGGPAVARCGHRLEHVEMTDAGDAAVFAAAGVIASMQPLFDALWGGPGQLYAQRLGVDRGSRLNDFATLARAGVGLAFSSDSPVTPIDPWSTVRAAVHHNNPVSAVSARAAFTACTRGAWRAGGVRDGLTGTLTPGAPAHYAVWDADDLVVAGSSDDVQRWSTDPRSRVPALPDVAPGGRLPRCLRTVRDGRTIYDAAAGVVEADA</sequence>
<dbReference type="Gene3D" id="3.10.310.70">
    <property type="match status" value="1"/>
</dbReference>
<dbReference type="AlphaFoldDB" id="A0A1N7ENT0"/>
<reference evidence="2 3" key="1">
    <citation type="submission" date="2017-01" db="EMBL/GenBank/DDBJ databases">
        <authorList>
            <person name="Mah S.A."/>
            <person name="Swanson W.J."/>
            <person name="Moy G.W."/>
            <person name="Vacquier V.D."/>
        </authorList>
    </citation>
    <scope>NUCLEOTIDE SEQUENCE [LARGE SCALE GENOMIC DNA]</scope>
    <source>
        <strain evidence="2 3">CPCC 203464</strain>
    </source>
</reference>
<dbReference type="InterPro" id="IPR013108">
    <property type="entry name" value="Amidohydro_3"/>
</dbReference>
<dbReference type="InterPro" id="IPR011059">
    <property type="entry name" value="Metal-dep_hydrolase_composite"/>
</dbReference>
<dbReference type="InterPro" id="IPR032466">
    <property type="entry name" value="Metal_Hydrolase"/>
</dbReference>
<evidence type="ECO:0000259" key="1">
    <source>
        <dbReference type="Pfam" id="PF07969"/>
    </source>
</evidence>
<gene>
    <name evidence="2" type="ORF">SAMN05445060_1508</name>
</gene>
<dbReference type="GO" id="GO:0016810">
    <property type="term" value="F:hydrolase activity, acting on carbon-nitrogen (but not peptide) bonds"/>
    <property type="evidence" value="ECO:0007669"/>
    <property type="project" value="InterPro"/>
</dbReference>
<dbReference type="PANTHER" id="PTHR22642:SF2">
    <property type="entry name" value="PROTEIN LONG AFTER FAR-RED 3"/>
    <property type="match status" value="1"/>
</dbReference>
<dbReference type="OrthoDB" id="3238066at2"/>
<proteinExistence type="predicted"/>
<dbReference type="RefSeq" id="WP_076478002.1">
    <property type="nucleotide sequence ID" value="NZ_FTNT01000003.1"/>
</dbReference>
<feature type="domain" description="Amidohydrolase 3" evidence="1">
    <location>
        <begin position="46"/>
        <end position="530"/>
    </location>
</feature>
<dbReference type="SUPFAM" id="SSF51556">
    <property type="entry name" value="Metallo-dependent hydrolases"/>
    <property type="match status" value="1"/>
</dbReference>